<protein>
    <submittedName>
        <fullName evidence="3">Glycosyltransferase family 9 protein</fullName>
    </submittedName>
</protein>
<dbReference type="GO" id="GO:0009244">
    <property type="term" value="P:lipopolysaccharide core region biosynthetic process"/>
    <property type="evidence" value="ECO:0007669"/>
    <property type="project" value="TreeGrafter"/>
</dbReference>
<reference evidence="3 4" key="1">
    <citation type="submission" date="2020-12" db="EMBL/GenBank/DDBJ databases">
        <title>Sulforoseuscoccus oceanibium gen. nov., sp. nov., a representative of the phylum Verrucomicrobia with special cytoplasmic membrane, and proposal of Sulforoseuscoccusaceae fam. nov.</title>
        <authorList>
            <person name="Xi F."/>
        </authorList>
    </citation>
    <scope>NUCLEOTIDE SEQUENCE [LARGE SCALE GENOMIC DNA]</scope>
    <source>
        <strain evidence="3 4">T37</strain>
    </source>
</reference>
<dbReference type="Gene3D" id="3.40.50.2000">
    <property type="entry name" value="Glycogen Phosphorylase B"/>
    <property type="match status" value="2"/>
</dbReference>
<keyword evidence="1" id="KW-0328">Glycosyltransferase</keyword>
<keyword evidence="4" id="KW-1185">Reference proteome</keyword>
<dbReference type="InterPro" id="IPR051199">
    <property type="entry name" value="LPS_LOS_Heptosyltrfase"/>
</dbReference>
<accession>A0A6B3LDU2</accession>
<dbReference type="GO" id="GO:0008713">
    <property type="term" value="F:ADP-heptose-lipopolysaccharide heptosyltransferase activity"/>
    <property type="evidence" value="ECO:0007669"/>
    <property type="project" value="TreeGrafter"/>
</dbReference>
<dbReference type="Proteomes" id="UP000475117">
    <property type="component" value="Chromosome"/>
</dbReference>
<dbReference type="GO" id="GO:0005829">
    <property type="term" value="C:cytosol"/>
    <property type="evidence" value="ECO:0007669"/>
    <property type="project" value="TreeGrafter"/>
</dbReference>
<dbReference type="Pfam" id="PF01075">
    <property type="entry name" value="Glyco_transf_9"/>
    <property type="match status" value="1"/>
</dbReference>
<gene>
    <name evidence="3" type="ORF">G3M56_003810</name>
</gene>
<dbReference type="AlphaFoldDB" id="A0A6B3LDU2"/>
<name>A0A6B3LDU2_9BACT</name>
<evidence type="ECO:0000313" key="4">
    <source>
        <dbReference type="Proteomes" id="UP000475117"/>
    </source>
</evidence>
<evidence type="ECO:0000313" key="3">
    <source>
        <dbReference type="EMBL" id="QQL45723.1"/>
    </source>
</evidence>
<dbReference type="KEGG" id="soa:G3M56_003810"/>
<dbReference type="CDD" id="cd03789">
    <property type="entry name" value="GT9_LPS_heptosyltransferase"/>
    <property type="match status" value="1"/>
</dbReference>
<evidence type="ECO:0000256" key="2">
    <source>
        <dbReference type="ARBA" id="ARBA00022679"/>
    </source>
</evidence>
<keyword evidence="2 3" id="KW-0808">Transferase</keyword>
<dbReference type="EMBL" id="CP066776">
    <property type="protein sequence ID" value="QQL45723.1"/>
    <property type="molecule type" value="Genomic_DNA"/>
</dbReference>
<proteinExistence type="predicted"/>
<sequence length="307" mass="32306">MGKALVLRGGALGDFVLTLPTIRLMAEGLPKAEVEVMGYAPMIQLAELAGLAVATKRIEHVGLASFFVPGAELDPEWCAYFESFDVIVSYLSDPHGIFKGNLIRAGVGETDYFPAIAQVSADATHGHAVEQLARPLESIGLFLDDPVPSLNLSGGGMRSGVAIHPGSGSASKNWSRASWKELALELAGNLPAGEEVAVVSGEAEEEWIDEWLADLRGDGVNVASWRMESLTDLAAKLAGVRAFVGHDTGTSHLAAAAGAPTVALFAPTDPAVWRPMGDHVTALRAEDGDWSRLSVADVLAAARERMG</sequence>
<dbReference type="SUPFAM" id="SSF53756">
    <property type="entry name" value="UDP-Glycosyltransferase/glycogen phosphorylase"/>
    <property type="match status" value="1"/>
</dbReference>
<dbReference type="RefSeq" id="WP_164365049.1">
    <property type="nucleotide sequence ID" value="NZ_CP066776.1"/>
</dbReference>
<dbReference type="InterPro" id="IPR002201">
    <property type="entry name" value="Glyco_trans_9"/>
</dbReference>
<evidence type="ECO:0000256" key="1">
    <source>
        <dbReference type="ARBA" id="ARBA00022676"/>
    </source>
</evidence>
<organism evidence="3 4">
    <name type="scientific">Sulfuriroseicoccus oceanibius</name>
    <dbReference type="NCBI Taxonomy" id="2707525"/>
    <lineage>
        <taxon>Bacteria</taxon>
        <taxon>Pseudomonadati</taxon>
        <taxon>Verrucomicrobiota</taxon>
        <taxon>Verrucomicrobiia</taxon>
        <taxon>Verrucomicrobiales</taxon>
        <taxon>Verrucomicrobiaceae</taxon>
        <taxon>Sulfuriroseicoccus</taxon>
    </lineage>
</organism>
<dbReference type="PANTHER" id="PTHR30160">
    <property type="entry name" value="TETRAACYLDISACCHARIDE 4'-KINASE-RELATED"/>
    <property type="match status" value="1"/>
</dbReference>